<evidence type="ECO:0000256" key="1">
    <source>
        <dbReference type="ARBA" id="ARBA00008031"/>
    </source>
</evidence>
<sequence length="387" mass="41302">MKITGLIPHTIQLPGRSDYKWRSLEVPIGRYVILQIETDDGITGLGEAPAILTWGGENQRYSGEDPEIVTHLTNNLIAPKLIGTDPTDIKGVLATMDEFVRGFSYTKAMVESALLDITGKSAGLPVYQLLGGAARKVIPVCHSVGIAPPDQAAETALRVVEDGIKYLQIKVPGDPTTDLAIVKAIRKAVGDDIVMHPDINRGYKDAKTAINSTRAMVAEAGVWAVEQPVEGGDMMARITAALDVPVIVDEGCWTPFDAMEIARRNSADILSIYFTKAGGLIRSMEIGAIGRAAGMPMNVNGSLEGGVGNAANLHLSAALEGQVLPGVISINTLEGREQTKVGGVFYVDDVISEPFAYKDGCLTVPDTPGLGVELDMDKMNKYRLSMT</sequence>
<dbReference type="InterPro" id="IPR036849">
    <property type="entry name" value="Enolase-like_C_sf"/>
</dbReference>
<evidence type="ECO:0000259" key="4">
    <source>
        <dbReference type="SMART" id="SM00922"/>
    </source>
</evidence>
<dbReference type="PANTHER" id="PTHR48073:SF2">
    <property type="entry name" value="O-SUCCINYLBENZOATE SYNTHASE"/>
    <property type="match status" value="1"/>
</dbReference>
<keyword evidence="6" id="KW-1185">Reference proteome</keyword>
<protein>
    <recommendedName>
        <fullName evidence="4">Mandelate racemase/muconate lactonizing enzyme C-terminal domain-containing protein</fullName>
    </recommendedName>
</protein>
<keyword evidence="3" id="KW-0413">Isomerase</keyword>
<dbReference type="Proteomes" id="UP001064087">
    <property type="component" value="Chromosome"/>
</dbReference>
<keyword evidence="2" id="KW-0479">Metal-binding</keyword>
<dbReference type="InterPro" id="IPR013341">
    <property type="entry name" value="Mandelate_racemase_N_dom"/>
</dbReference>
<gene>
    <name evidence="5" type="ORF">N7U68_19190</name>
</gene>
<evidence type="ECO:0000313" key="6">
    <source>
        <dbReference type="Proteomes" id="UP001064087"/>
    </source>
</evidence>
<dbReference type="SUPFAM" id="SSF51604">
    <property type="entry name" value="Enolase C-terminal domain-like"/>
    <property type="match status" value="1"/>
</dbReference>
<feature type="domain" description="Mandelate racemase/muconate lactonizing enzyme C-terminal" evidence="4">
    <location>
        <begin position="149"/>
        <end position="245"/>
    </location>
</feature>
<comment type="similarity">
    <text evidence="1">Belongs to the mandelate racemase/muconate lactonizing enzyme family.</text>
</comment>
<dbReference type="RefSeq" id="WP_263047862.1">
    <property type="nucleotide sequence ID" value="NZ_CP106738.1"/>
</dbReference>
<dbReference type="InterPro" id="IPR029017">
    <property type="entry name" value="Enolase-like_N"/>
</dbReference>
<dbReference type="InterPro" id="IPR029065">
    <property type="entry name" value="Enolase_C-like"/>
</dbReference>
<dbReference type="Pfam" id="PF02746">
    <property type="entry name" value="MR_MLE_N"/>
    <property type="match status" value="1"/>
</dbReference>
<dbReference type="SFLD" id="SFLDG00180">
    <property type="entry name" value="muconate_cycloisomerase"/>
    <property type="match status" value="1"/>
</dbReference>
<dbReference type="Gene3D" id="3.30.390.10">
    <property type="entry name" value="Enolase-like, N-terminal domain"/>
    <property type="match status" value="1"/>
</dbReference>
<dbReference type="Pfam" id="PF13378">
    <property type="entry name" value="MR_MLE_C"/>
    <property type="match status" value="1"/>
</dbReference>
<proteinExistence type="inferred from homology"/>
<name>A0ABY6DAQ2_9RHOB</name>
<evidence type="ECO:0000256" key="3">
    <source>
        <dbReference type="ARBA" id="ARBA00023235"/>
    </source>
</evidence>
<dbReference type="PANTHER" id="PTHR48073">
    <property type="entry name" value="O-SUCCINYLBENZOATE SYNTHASE-RELATED"/>
    <property type="match status" value="1"/>
</dbReference>
<accession>A0ABY6DAQ2</accession>
<evidence type="ECO:0000256" key="2">
    <source>
        <dbReference type="ARBA" id="ARBA00022723"/>
    </source>
</evidence>
<organism evidence="5 6">
    <name type="scientific">Roseovarius pelagicus</name>
    <dbReference type="NCBI Taxonomy" id="2980108"/>
    <lineage>
        <taxon>Bacteria</taxon>
        <taxon>Pseudomonadati</taxon>
        <taxon>Pseudomonadota</taxon>
        <taxon>Alphaproteobacteria</taxon>
        <taxon>Rhodobacterales</taxon>
        <taxon>Roseobacteraceae</taxon>
        <taxon>Roseovarius</taxon>
    </lineage>
</organism>
<dbReference type="SFLD" id="SFLDS00001">
    <property type="entry name" value="Enolase"/>
    <property type="match status" value="1"/>
</dbReference>
<dbReference type="EMBL" id="CP106738">
    <property type="protein sequence ID" value="UXX83170.1"/>
    <property type="molecule type" value="Genomic_DNA"/>
</dbReference>
<reference evidence="5" key="1">
    <citation type="submission" date="2022-10" db="EMBL/GenBank/DDBJ databases">
        <title>Roseovarius pelagicus sp. nov., isolated from Arctic seawater.</title>
        <authorList>
            <person name="Hong Y.W."/>
            <person name="Hwang C.Y."/>
        </authorList>
    </citation>
    <scope>NUCLEOTIDE SEQUENCE</scope>
    <source>
        <strain evidence="5">HL-MP18</strain>
    </source>
</reference>
<dbReference type="InterPro" id="IPR013342">
    <property type="entry name" value="Mandelate_racemase_C"/>
</dbReference>
<evidence type="ECO:0000313" key="5">
    <source>
        <dbReference type="EMBL" id="UXX83170.1"/>
    </source>
</evidence>
<dbReference type="SUPFAM" id="SSF54826">
    <property type="entry name" value="Enolase N-terminal domain-like"/>
    <property type="match status" value="1"/>
</dbReference>
<dbReference type="Gene3D" id="3.20.20.120">
    <property type="entry name" value="Enolase-like C-terminal domain"/>
    <property type="match status" value="1"/>
</dbReference>
<dbReference type="SMART" id="SM00922">
    <property type="entry name" value="MR_MLE"/>
    <property type="match status" value="1"/>
</dbReference>